<comment type="caution">
    <text evidence="2">The sequence shown here is derived from an EMBL/GenBank/DDBJ whole genome shotgun (WGS) entry which is preliminary data.</text>
</comment>
<feature type="transmembrane region" description="Helical" evidence="1">
    <location>
        <begin position="75"/>
        <end position="94"/>
    </location>
</feature>
<evidence type="ECO:0000313" key="3">
    <source>
        <dbReference type="Proteomes" id="UP001596445"/>
    </source>
</evidence>
<dbReference type="Proteomes" id="UP001596445">
    <property type="component" value="Unassembled WGS sequence"/>
</dbReference>
<feature type="transmembrane region" description="Helical" evidence="1">
    <location>
        <begin position="145"/>
        <end position="165"/>
    </location>
</feature>
<dbReference type="EMBL" id="JBHSZI010000001">
    <property type="protein sequence ID" value="MFC7057680.1"/>
    <property type="molecule type" value="Genomic_DNA"/>
</dbReference>
<protein>
    <recommendedName>
        <fullName evidence="4">Type II secretion system protein</fullName>
    </recommendedName>
</protein>
<organism evidence="2 3">
    <name type="scientific">Halovenus salina</name>
    <dbReference type="NCBI Taxonomy" id="1510225"/>
    <lineage>
        <taxon>Archaea</taxon>
        <taxon>Methanobacteriati</taxon>
        <taxon>Methanobacteriota</taxon>
        <taxon>Stenosarchaea group</taxon>
        <taxon>Halobacteria</taxon>
        <taxon>Halobacteriales</taxon>
        <taxon>Haloarculaceae</taxon>
        <taxon>Halovenus</taxon>
    </lineage>
</organism>
<keyword evidence="1" id="KW-1133">Transmembrane helix</keyword>
<feature type="transmembrane region" description="Helical" evidence="1">
    <location>
        <begin position="369"/>
        <end position="387"/>
    </location>
</feature>
<keyword evidence="1" id="KW-0812">Transmembrane</keyword>
<feature type="transmembrane region" description="Helical" evidence="1">
    <location>
        <begin position="296"/>
        <end position="318"/>
    </location>
</feature>
<reference evidence="2 3" key="1">
    <citation type="journal article" date="2019" name="Int. J. Syst. Evol. Microbiol.">
        <title>The Global Catalogue of Microorganisms (GCM) 10K type strain sequencing project: providing services to taxonomists for standard genome sequencing and annotation.</title>
        <authorList>
            <consortium name="The Broad Institute Genomics Platform"/>
            <consortium name="The Broad Institute Genome Sequencing Center for Infectious Disease"/>
            <person name="Wu L."/>
            <person name="Ma J."/>
        </authorList>
    </citation>
    <scope>NUCLEOTIDE SEQUENCE [LARGE SCALE GENOMIC DNA]</scope>
    <source>
        <strain evidence="2 3">JCM 30072</strain>
    </source>
</reference>
<feature type="transmembrane region" description="Helical" evidence="1">
    <location>
        <begin position="43"/>
        <end position="69"/>
    </location>
</feature>
<sequence length="391" mass="40159">MVAGRTPETDRHQLLDRALTVVLDGTRETLQTFAASIRGPVTALYAFGVLLPTALVALLPAAGVAGVVVTPAVVVGVYNVALPVALTVTAVWLLTRRPVAFPPPAVTRAHPDVADRRLHGALVGTGVALGAWLVCARLFPVWGPPVAAVGLGTGTGLIVATRPVVAVYEQIRAVEDGLSDALELIGRRVANGRAVETAIDQVATELDGPTGEILADGAQQQRQLHIGVHEAFLGRHGVLDSVPSPRVRGSLALLSVAADEGAPAGSALLSLAEHIDDLQQIEQEARHTLNSVCRTLTNTATVFGPLVAGATVALAGAIGGSTEFGGGGQTFGWLGGPVGLYVLALATVLTALSVGLVRGVDRALVGYRVGRGLSTATVVYLCSFLVVRGML</sequence>
<keyword evidence="3" id="KW-1185">Reference proteome</keyword>
<name>A0ABD5VWV5_9EURY</name>
<evidence type="ECO:0000313" key="2">
    <source>
        <dbReference type="EMBL" id="MFC7057680.1"/>
    </source>
</evidence>
<keyword evidence="1" id="KW-0472">Membrane</keyword>
<evidence type="ECO:0008006" key="4">
    <source>
        <dbReference type="Google" id="ProtNLM"/>
    </source>
</evidence>
<feature type="transmembrane region" description="Helical" evidence="1">
    <location>
        <begin position="338"/>
        <end position="357"/>
    </location>
</feature>
<feature type="transmembrane region" description="Helical" evidence="1">
    <location>
        <begin position="118"/>
        <end position="139"/>
    </location>
</feature>
<proteinExistence type="predicted"/>
<dbReference type="AlphaFoldDB" id="A0ABD5VWV5"/>
<dbReference type="RefSeq" id="WP_382184455.1">
    <property type="nucleotide sequence ID" value="NZ_JBHSZI010000001.1"/>
</dbReference>
<accession>A0ABD5VWV5</accession>
<evidence type="ECO:0000256" key="1">
    <source>
        <dbReference type="SAM" id="Phobius"/>
    </source>
</evidence>
<gene>
    <name evidence="2" type="ORF">ACFQQG_05230</name>
</gene>